<dbReference type="AlphaFoldDB" id="A0A1H4AZN1"/>
<evidence type="ECO:0000313" key="3">
    <source>
        <dbReference type="Proteomes" id="UP000198951"/>
    </source>
</evidence>
<gene>
    <name evidence="2" type="ORF">SAMN05443667_104115</name>
</gene>
<proteinExistence type="predicted"/>
<evidence type="ECO:0000313" key="2">
    <source>
        <dbReference type="EMBL" id="SEA41268.1"/>
    </source>
</evidence>
<dbReference type="Gene3D" id="3.30.2310.20">
    <property type="entry name" value="RelE-like"/>
    <property type="match status" value="1"/>
</dbReference>
<dbReference type="STRING" id="150146.SAMN05443667_104115"/>
<dbReference type="RefSeq" id="WP_091087094.1">
    <property type="nucleotide sequence ID" value="NZ_FNRD01000004.1"/>
</dbReference>
<protein>
    <submittedName>
        <fullName evidence="2">Plasmid stabilization system protein ParE</fullName>
    </submittedName>
</protein>
<dbReference type="OrthoDB" id="963196at2"/>
<keyword evidence="1" id="KW-1277">Toxin-antitoxin system</keyword>
<keyword evidence="3" id="KW-1185">Reference proteome</keyword>
<accession>A0A1H4AZN1</accession>
<dbReference type="InterPro" id="IPR035093">
    <property type="entry name" value="RelE/ParE_toxin_dom_sf"/>
</dbReference>
<dbReference type="InterPro" id="IPR007712">
    <property type="entry name" value="RelE/ParE_toxin"/>
</dbReference>
<dbReference type="Pfam" id="PF05016">
    <property type="entry name" value="ParE_toxin"/>
    <property type="match status" value="1"/>
</dbReference>
<reference evidence="3" key="1">
    <citation type="submission" date="2016-10" db="EMBL/GenBank/DDBJ databases">
        <authorList>
            <person name="Varghese N."/>
            <person name="Submissions S."/>
        </authorList>
    </citation>
    <scope>NUCLEOTIDE SEQUENCE [LARGE SCALE GENOMIC DNA]</scope>
    <source>
        <strain evidence="3">DSM 22376</strain>
    </source>
</reference>
<organism evidence="2 3">
    <name type="scientific">Flavobacterium gillisiae</name>
    <dbReference type="NCBI Taxonomy" id="150146"/>
    <lineage>
        <taxon>Bacteria</taxon>
        <taxon>Pseudomonadati</taxon>
        <taxon>Bacteroidota</taxon>
        <taxon>Flavobacteriia</taxon>
        <taxon>Flavobacteriales</taxon>
        <taxon>Flavobacteriaceae</taxon>
        <taxon>Flavobacterium</taxon>
    </lineage>
</organism>
<evidence type="ECO:0000256" key="1">
    <source>
        <dbReference type="ARBA" id="ARBA00022649"/>
    </source>
</evidence>
<name>A0A1H4AZN1_9FLAO</name>
<dbReference type="EMBL" id="FNRD01000004">
    <property type="protein sequence ID" value="SEA41268.1"/>
    <property type="molecule type" value="Genomic_DNA"/>
</dbReference>
<sequence length="97" mass="11348">MALKIHWTPRAEKGLDSVLEYLEREWTVKEILQLEKKINQVTGQISLNPNLYAKSETSKELHKAVVDKNNYLVYRVNKKISTIEIINFRGTKQTPKH</sequence>
<dbReference type="Proteomes" id="UP000198951">
    <property type="component" value="Unassembled WGS sequence"/>
</dbReference>